<name>A0AAV3RRX6_LITER</name>
<evidence type="ECO:0000256" key="1">
    <source>
        <dbReference type="ARBA" id="ARBA00004141"/>
    </source>
</evidence>
<dbReference type="CDD" id="cd13132">
    <property type="entry name" value="MATE_eukaryotic"/>
    <property type="match status" value="1"/>
</dbReference>
<feature type="transmembrane region" description="Helical" evidence="6">
    <location>
        <begin position="295"/>
        <end position="317"/>
    </location>
</feature>
<dbReference type="NCBIfam" id="TIGR00797">
    <property type="entry name" value="matE"/>
    <property type="match status" value="1"/>
</dbReference>
<dbReference type="GO" id="GO:0042910">
    <property type="term" value="F:xenobiotic transmembrane transporter activity"/>
    <property type="evidence" value="ECO:0007669"/>
    <property type="project" value="InterPro"/>
</dbReference>
<gene>
    <name evidence="7" type="ORF">LIER_31512</name>
</gene>
<sequence>MRKNNDIEEAFLLLEARKEEDREGLTWGVIGQETKMIGYIAGPMVAVTVAQYMLQVISIMMAGHLGELALSSSAIAVSIAGVTGFSFLLGMACALETLCGQAYGAKQYNKLGNQTYTAIFCLVIVCIPISILWIFVDKILIFFGQDPLISQEAGKFILWLLPALFANSFLQPLVRYFQMQSMIIPLVISSCVSICFHILVCWVLVFKSGLGNCGGALALGLSLWLNAIILGSYMQFSSSCEKTRSKISMEIFEGVGEFFRFAIPSAVMICLEWWSYELILLLSGLLPNPQLETSVLSVCLNTIITLYAIPYGISAAVSTRVANELGAGNPKGAKMSIVAAMILILAEIIVVGTTLYSCRHVFGHVYSSDLEVVEYVTRMTPLLCVSIVIDGLQSALSGIARGCGWQHIGAYVNLAAFYLFGIPIAIMLSFWVNFRGQGLFIGILSGGLLQTSMLAIITCCTNWDKQAIAAKERSSKEKSQPIVT</sequence>
<accession>A0AAV3RRX6</accession>
<reference evidence="7 8" key="1">
    <citation type="submission" date="2024-01" db="EMBL/GenBank/DDBJ databases">
        <title>The complete chloroplast genome sequence of Lithospermum erythrorhizon: insights into the phylogenetic relationship among Boraginaceae species and the maternal lineages of purple gromwells.</title>
        <authorList>
            <person name="Okada T."/>
            <person name="Watanabe K."/>
        </authorList>
    </citation>
    <scope>NUCLEOTIDE SEQUENCE [LARGE SCALE GENOMIC DNA]</scope>
</reference>
<comment type="similarity">
    <text evidence="2 6">Belongs to the multi antimicrobial extrusion (MATE) (TC 2.A.66.1) family.</text>
</comment>
<keyword evidence="5 6" id="KW-0472">Membrane</keyword>
<evidence type="ECO:0000256" key="6">
    <source>
        <dbReference type="RuleBase" id="RU004914"/>
    </source>
</evidence>
<feature type="transmembrane region" description="Helical" evidence="6">
    <location>
        <begin position="156"/>
        <end position="174"/>
    </location>
</feature>
<dbReference type="Pfam" id="PF01554">
    <property type="entry name" value="MatE"/>
    <property type="match status" value="2"/>
</dbReference>
<feature type="transmembrane region" description="Helical" evidence="6">
    <location>
        <begin position="376"/>
        <end position="396"/>
    </location>
</feature>
<dbReference type="GO" id="GO:0015297">
    <property type="term" value="F:antiporter activity"/>
    <property type="evidence" value="ECO:0007669"/>
    <property type="project" value="InterPro"/>
</dbReference>
<evidence type="ECO:0000256" key="4">
    <source>
        <dbReference type="ARBA" id="ARBA00022989"/>
    </source>
</evidence>
<keyword evidence="8" id="KW-1185">Reference proteome</keyword>
<evidence type="ECO:0000313" key="7">
    <source>
        <dbReference type="EMBL" id="GAA0184224.1"/>
    </source>
</evidence>
<evidence type="ECO:0000313" key="8">
    <source>
        <dbReference type="Proteomes" id="UP001454036"/>
    </source>
</evidence>
<feature type="transmembrane region" description="Helical" evidence="6">
    <location>
        <begin position="438"/>
        <end position="463"/>
    </location>
</feature>
<evidence type="ECO:0000256" key="3">
    <source>
        <dbReference type="ARBA" id="ARBA00022692"/>
    </source>
</evidence>
<dbReference type="InterPro" id="IPR045069">
    <property type="entry name" value="MATE_euk"/>
</dbReference>
<feature type="transmembrane region" description="Helical" evidence="6">
    <location>
        <begin position="257"/>
        <end position="275"/>
    </location>
</feature>
<dbReference type="AlphaFoldDB" id="A0AAV3RRX6"/>
<dbReference type="PANTHER" id="PTHR11206">
    <property type="entry name" value="MULTIDRUG RESISTANCE PROTEIN"/>
    <property type="match status" value="1"/>
</dbReference>
<feature type="transmembrane region" description="Helical" evidence="6">
    <location>
        <begin position="337"/>
        <end position="356"/>
    </location>
</feature>
<dbReference type="GO" id="GO:0016020">
    <property type="term" value="C:membrane"/>
    <property type="evidence" value="ECO:0007669"/>
    <property type="project" value="UniProtKB-SubCell"/>
</dbReference>
<organism evidence="7 8">
    <name type="scientific">Lithospermum erythrorhizon</name>
    <name type="common">Purple gromwell</name>
    <name type="synonym">Lithospermum officinale var. erythrorhizon</name>
    <dbReference type="NCBI Taxonomy" id="34254"/>
    <lineage>
        <taxon>Eukaryota</taxon>
        <taxon>Viridiplantae</taxon>
        <taxon>Streptophyta</taxon>
        <taxon>Embryophyta</taxon>
        <taxon>Tracheophyta</taxon>
        <taxon>Spermatophyta</taxon>
        <taxon>Magnoliopsida</taxon>
        <taxon>eudicotyledons</taxon>
        <taxon>Gunneridae</taxon>
        <taxon>Pentapetalae</taxon>
        <taxon>asterids</taxon>
        <taxon>lamiids</taxon>
        <taxon>Boraginales</taxon>
        <taxon>Boraginaceae</taxon>
        <taxon>Boraginoideae</taxon>
        <taxon>Lithospermeae</taxon>
        <taxon>Lithospermum</taxon>
    </lineage>
</organism>
<keyword evidence="3 6" id="KW-0812">Transmembrane</keyword>
<feature type="transmembrane region" description="Helical" evidence="6">
    <location>
        <begin position="36"/>
        <end position="54"/>
    </location>
</feature>
<protein>
    <recommendedName>
        <fullName evidence="6">Protein DETOXIFICATION</fullName>
    </recommendedName>
    <alternativeName>
        <fullName evidence="6">Multidrug and toxic compound extrusion protein</fullName>
    </alternativeName>
</protein>
<dbReference type="Proteomes" id="UP001454036">
    <property type="component" value="Unassembled WGS sequence"/>
</dbReference>
<keyword evidence="4 6" id="KW-1133">Transmembrane helix</keyword>
<dbReference type="GO" id="GO:1990961">
    <property type="term" value="P:xenobiotic detoxification by transmembrane export across the plasma membrane"/>
    <property type="evidence" value="ECO:0007669"/>
    <property type="project" value="InterPro"/>
</dbReference>
<feature type="transmembrane region" description="Helical" evidence="6">
    <location>
        <begin position="186"/>
        <end position="205"/>
    </location>
</feature>
<evidence type="ECO:0000256" key="5">
    <source>
        <dbReference type="ARBA" id="ARBA00023136"/>
    </source>
</evidence>
<comment type="caution">
    <text evidence="7">The sequence shown here is derived from an EMBL/GenBank/DDBJ whole genome shotgun (WGS) entry which is preliminary data.</text>
</comment>
<dbReference type="InterPro" id="IPR002528">
    <property type="entry name" value="MATE_fam"/>
</dbReference>
<feature type="transmembrane region" description="Helical" evidence="6">
    <location>
        <begin position="408"/>
        <end position="432"/>
    </location>
</feature>
<comment type="subcellular location">
    <subcellularLocation>
        <location evidence="1">Membrane</location>
        <topology evidence="1">Multi-pass membrane protein</topology>
    </subcellularLocation>
</comment>
<feature type="transmembrane region" description="Helical" evidence="6">
    <location>
        <begin position="74"/>
        <end position="95"/>
    </location>
</feature>
<feature type="transmembrane region" description="Helical" evidence="6">
    <location>
        <begin position="217"/>
        <end position="236"/>
    </location>
</feature>
<evidence type="ECO:0000256" key="2">
    <source>
        <dbReference type="ARBA" id="ARBA00010199"/>
    </source>
</evidence>
<dbReference type="EMBL" id="BAABME010011741">
    <property type="protein sequence ID" value="GAA0184224.1"/>
    <property type="molecule type" value="Genomic_DNA"/>
</dbReference>
<proteinExistence type="inferred from homology"/>
<feature type="transmembrane region" description="Helical" evidence="6">
    <location>
        <begin position="116"/>
        <end position="136"/>
    </location>
</feature>